<keyword evidence="1" id="KW-0732">Signal</keyword>
<proteinExistence type="predicted"/>
<dbReference type="InterPro" id="IPR018170">
    <property type="entry name" value="Aldo/ket_reductase_CS"/>
</dbReference>
<protein>
    <recommendedName>
        <fullName evidence="2">NADP-dependent oxidoreductase domain-containing protein</fullName>
    </recommendedName>
</protein>
<dbReference type="OrthoDB" id="416253at2759"/>
<comment type="caution">
    <text evidence="3">The sequence shown here is derived from an EMBL/GenBank/DDBJ whole genome shotgun (WGS) entry which is preliminary data.</text>
</comment>
<feature type="chain" id="PRO_5034292561" description="NADP-dependent oxidoreductase domain-containing protein" evidence="1">
    <location>
        <begin position="23"/>
        <end position="337"/>
    </location>
</feature>
<evidence type="ECO:0000313" key="3">
    <source>
        <dbReference type="EMBL" id="KAF5370741.1"/>
    </source>
</evidence>
<dbReference type="PRINTS" id="PR00069">
    <property type="entry name" value="ALDKETRDTASE"/>
</dbReference>
<dbReference type="PANTHER" id="PTHR43827">
    <property type="entry name" value="2,5-DIKETO-D-GLUCONIC ACID REDUCTASE"/>
    <property type="match status" value="1"/>
</dbReference>
<dbReference type="SUPFAM" id="SSF51430">
    <property type="entry name" value="NAD(P)-linked oxidoreductase"/>
    <property type="match status" value="1"/>
</dbReference>
<dbReference type="AlphaFoldDB" id="A0A8H5GT45"/>
<dbReference type="InterPro" id="IPR023210">
    <property type="entry name" value="NADP_OxRdtase_dom"/>
</dbReference>
<dbReference type="CDD" id="cd19071">
    <property type="entry name" value="AKR_AKR1-5-like"/>
    <property type="match status" value="1"/>
</dbReference>
<accession>A0A8H5GT45</accession>
<dbReference type="Proteomes" id="UP000559256">
    <property type="component" value="Unassembled WGS sequence"/>
</dbReference>
<evidence type="ECO:0000259" key="2">
    <source>
        <dbReference type="Pfam" id="PF00248"/>
    </source>
</evidence>
<dbReference type="PROSITE" id="PS00063">
    <property type="entry name" value="ALDOKETO_REDUCTASE_3"/>
    <property type="match status" value="1"/>
</dbReference>
<evidence type="ECO:0000313" key="4">
    <source>
        <dbReference type="Proteomes" id="UP000559256"/>
    </source>
</evidence>
<dbReference type="PROSITE" id="PS00062">
    <property type="entry name" value="ALDOKETO_REDUCTASE_2"/>
    <property type="match status" value="1"/>
</dbReference>
<dbReference type="InterPro" id="IPR020471">
    <property type="entry name" value="AKR"/>
</dbReference>
<feature type="domain" description="NADP-dependent oxidoreductase" evidence="2">
    <location>
        <begin position="161"/>
        <end position="322"/>
    </location>
</feature>
<dbReference type="PANTHER" id="PTHR43827:SF13">
    <property type="entry name" value="ALDO_KETO REDUCTASE FAMILY PROTEIN"/>
    <property type="match status" value="1"/>
</dbReference>
<dbReference type="GO" id="GO:0016491">
    <property type="term" value="F:oxidoreductase activity"/>
    <property type="evidence" value="ECO:0007669"/>
    <property type="project" value="InterPro"/>
</dbReference>
<organism evidence="3 4">
    <name type="scientific">Tetrapyrgos nigripes</name>
    <dbReference type="NCBI Taxonomy" id="182062"/>
    <lineage>
        <taxon>Eukaryota</taxon>
        <taxon>Fungi</taxon>
        <taxon>Dikarya</taxon>
        <taxon>Basidiomycota</taxon>
        <taxon>Agaricomycotina</taxon>
        <taxon>Agaricomycetes</taxon>
        <taxon>Agaricomycetidae</taxon>
        <taxon>Agaricales</taxon>
        <taxon>Marasmiineae</taxon>
        <taxon>Marasmiaceae</taxon>
        <taxon>Tetrapyrgos</taxon>
    </lineage>
</organism>
<dbReference type="Gene3D" id="3.20.20.100">
    <property type="entry name" value="NADP-dependent oxidoreductase domain"/>
    <property type="match status" value="1"/>
</dbReference>
<sequence>MLSASKLGLALCLVNLAAVTVAAPDDHETRTITLGDALSSIIQAHENNHDEHDFGHWHPLEILPLHDAHTTSSSAESSSSSGSPTSGFITMVSAQAQQVHHPAPQARPAQIPVHLQEPQSHQAAHLPQIARVHRQVPVLPVLRQAAHLNLRHLRLLLHRHLLHYIDLFLIHDPYSGTLRRLETYRALVEAKAAGKIRSVGVSNYGVKHMEELRKAGLEMPAVNQIELHPLCQQKPIVEYCRENSIVVQAYSPLLRGKMDHHVFQTIAKKHTRDPAQILIRWSLQKGFVPLPKSASSARIHSNAQLFDFELDEDDMVRLDALDLGKEGAITWNPVDAE</sequence>
<gene>
    <name evidence="3" type="ORF">D9758_001949</name>
</gene>
<name>A0A8H5GT45_9AGAR</name>
<evidence type="ECO:0000256" key="1">
    <source>
        <dbReference type="SAM" id="SignalP"/>
    </source>
</evidence>
<keyword evidence="4" id="KW-1185">Reference proteome</keyword>
<reference evidence="3 4" key="1">
    <citation type="journal article" date="2020" name="ISME J.">
        <title>Uncovering the hidden diversity of litter-decomposition mechanisms in mushroom-forming fungi.</title>
        <authorList>
            <person name="Floudas D."/>
            <person name="Bentzer J."/>
            <person name="Ahren D."/>
            <person name="Johansson T."/>
            <person name="Persson P."/>
            <person name="Tunlid A."/>
        </authorList>
    </citation>
    <scope>NUCLEOTIDE SEQUENCE [LARGE SCALE GENOMIC DNA]</scope>
    <source>
        <strain evidence="3 4">CBS 291.85</strain>
    </source>
</reference>
<dbReference type="EMBL" id="JAACJM010000010">
    <property type="protein sequence ID" value="KAF5370741.1"/>
    <property type="molecule type" value="Genomic_DNA"/>
</dbReference>
<dbReference type="InterPro" id="IPR036812">
    <property type="entry name" value="NAD(P)_OxRdtase_dom_sf"/>
</dbReference>
<dbReference type="Pfam" id="PF00248">
    <property type="entry name" value="Aldo_ket_red"/>
    <property type="match status" value="1"/>
</dbReference>
<feature type="signal peptide" evidence="1">
    <location>
        <begin position="1"/>
        <end position="22"/>
    </location>
</feature>